<evidence type="ECO:0000256" key="1">
    <source>
        <dbReference type="SAM" id="MobiDB-lite"/>
    </source>
</evidence>
<organism evidence="2 3">
    <name type="scientific">Methanocaldococcus fervens (strain DSM 4213 / JCM 15782 / AG86)</name>
    <name type="common">Methanococcus fervens</name>
    <dbReference type="NCBI Taxonomy" id="573064"/>
    <lineage>
        <taxon>Archaea</taxon>
        <taxon>Methanobacteriati</taxon>
        <taxon>Methanobacteriota</taxon>
        <taxon>Methanomada group</taxon>
        <taxon>Methanococci</taxon>
        <taxon>Methanococcales</taxon>
        <taxon>Methanocaldococcaceae</taxon>
        <taxon>Methanocaldococcus</taxon>
    </lineage>
</organism>
<gene>
    <name evidence="2" type="ordered locus">Mefer_0222</name>
</gene>
<accession>C7P679</accession>
<keyword evidence="3" id="KW-1185">Reference proteome</keyword>
<dbReference type="AlphaFoldDB" id="C7P679"/>
<dbReference type="Proteomes" id="UP000001495">
    <property type="component" value="Chromosome"/>
</dbReference>
<protein>
    <submittedName>
        <fullName evidence="2">Uncharacterized protein</fullName>
    </submittedName>
</protein>
<proteinExistence type="predicted"/>
<feature type="region of interest" description="Disordered" evidence="1">
    <location>
        <begin position="1"/>
        <end position="32"/>
    </location>
</feature>
<dbReference type="STRING" id="573064.Mefer_0222"/>
<sequence length="32" mass="3538">MIEGSKLGGQKRRSGRVVGRELLLNEDDHDTA</sequence>
<evidence type="ECO:0000313" key="2">
    <source>
        <dbReference type="EMBL" id="ACV24061.1"/>
    </source>
</evidence>
<name>C7P679_METFA</name>
<dbReference type="EMBL" id="CP001696">
    <property type="protein sequence ID" value="ACV24061.1"/>
    <property type="molecule type" value="Genomic_DNA"/>
</dbReference>
<evidence type="ECO:0000313" key="3">
    <source>
        <dbReference type="Proteomes" id="UP000001495"/>
    </source>
</evidence>
<reference evidence="2" key="1">
    <citation type="submission" date="2009-08" db="EMBL/GenBank/DDBJ databases">
        <title>Complete sequence of chromosome of Methanocaldococcus fervens AG86.</title>
        <authorList>
            <consortium name="US DOE Joint Genome Institute"/>
            <person name="Lucas S."/>
            <person name="Copeland A."/>
            <person name="Lapidus A."/>
            <person name="Glavina del Rio T."/>
            <person name="Tice H."/>
            <person name="Bruce D."/>
            <person name="Goodwin L."/>
            <person name="Pitluck S."/>
            <person name="Chertkov O."/>
            <person name="Detter J.C."/>
            <person name="Han C."/>
            <person name="Tapia R."/>
            <person name="Larimer F."/>
            <person name="Land M."/>
            <person name="Hauser L."/>
            <person name="Kyrpides N."/>
            <person name="Ovchinnikova G."/>
            <person name="Lupa-Sieprawska M."/>
            <person name="Whitman W.B."/>
        </authorList>
    </citation>
    <scope>NUCLEOTIDE SEQUENCE [LARGE SCALE GENOMIC DNA]</scope>
    <source>
        <strain evidence="2">AG86</strain>
    </source>
</reference>
<dbReference type="KEGG" id="mfe:Mefer_0222"/>
<dbReference type="HOGENOM" id="CLU_3387470_0_0_2"/>